<dbReference type="AlphaFoldDB" id="A0A139AZA3"/>
<name>A0A139AZA3_GONPJ</name>
<dbReference type="Gene3D" id="1.10.510.10">
    <property type="entry name" value="Transferase(Phosphotransferase) domain 1"/>
    <property type="match status" value="1"/>
</dbReference>
<evidence type="ECO:0000313" key="11">
    <source>
        <dbReference type="Proteomes" id="UP000070544"/>
    </source>
</evidence>
<dbReference type="SUPFAM" id="SSF56112">
    <property type="entry name" value="Protein kinase-like (PK-like)"/>
    <property type="match status" value="1"/>
</dbReference>
<evidence type="ECO:0000256" key="3">
    <source>
        <dbReference type="ARBA" id="ARBA00022741"/>
    </source>
</evidence>
<dbReference type="InterPro" id="IPR008271">
    <property type="entry name" value="Ser/Thr_kinase_AS"/>
</dbReference>
<keyword evidence="3 6" id="KW-0547">Nucleotide-binding</keyword>
<keyword evidence="1 7" id="KW-0723">Serine/threonine-protein kinase</keyword>
<dbReference type="OMA" id="NTICGAP"/>
<feature type="binding site" evidence="6">
    <location>
        <position position="74"/>
    </location>
    <ligand>
        <name>ATP</name>
        <dbReference type="ChEBI" id="CHEBI:30616"/>
    </ligand>
</feature>
<dbReference type="PANTHER" id="PTHR24347">
    <property type="entry name" value="SERINE/THREONINE-PROTEIN KINASE"/>
    <property type="match status" value="1"/>
</dbReference>
<dbReference type="PROSITE" id="PS50011">
    <property type="entry name" value="PROTEIN_KINASE_DOM"/>
    <property type="match status" value="1"/>
</dbReference>
<reference evidence="10 11" key="1">
    <citation type="journal article" date="2015" name="Genome Biol. Evol.">
        <title>Phylogenomic analyses indicate that early fungi evolved digesting cell walls of algal ancestors of land plants.</title>
        <authorList>
            <person name="Chang Y."/>
            <person name="Wang S."/>
            <person name="Sekimoto S."/>
            <person name="Aerts A.L."/>
            <person name="Choi C."/>
            <person name="Clum A."/>
            <person name="LaButti K.M."/>
            <person name="Lindquist E.A."/>
            <person name="Yee Ngan C."/>
            <person name="Ohm R.A."/>
            <person name="Salamov A.A."/>
            <person name="Grigoriev I.V."/>
            <person name="Spatafora J.W."/>
            <person name="Berbee M.L."/>
        </authorList>
    </citation>
    <scope>NUCLEOTIDE SEQUENCE [LARGE SCALE GENOMIC DNA]</scope>
    <source>
        <strain evidence="10 11">JEL478</strain>
    </source>
</reference>
<accession>A0A139AZA3</accession>
<dbReference type="GO" id="GO:0005524">
    <property type="term" value="F:ATP binding"/>
    <property type="evidence" value="ECO:0007669"/>
    <property type="project" value="UniProtKB-UniRule"/>
</dbReference>
<organism evidence="10 11">
    <name type="scientific">Gonapodya prolifera (strain JEL478)</name>
    <name type="common">Monoblepharis prolifera</name>
    <dbReference type="NCBI Taxonomy" id="1344416"/>
    <lineage>
        <taxon>Eukaryota</taxon>
        <taxon>Fungi</taxon>
        <taxon>Fungi incertae sedis</taxon>
        <taxon>Chytridiomycota</taxon>
        <taxon>Chytridiomycota incertae sedis</taxon>
        <taxon>Monoblepharidomycetes</taxon>
        <taxon>Monoblepharidales</taxon>
        <taxon>Gonapodyaceae</taxon>
        <taxon>Gonapodya</taxon>
    </lineage>
</organism>
<evidence type="ECO:0000256" key="1">
    <source>
        <dbReference type="ARBA" id="ARBA00022527"/>
    </source>
</evidence>
<comment type="similarity">
    <text evidence="7">Belongs to the protein kinase superfamily.</text>
</comment>
<evidence type="ECO:0000256" key="6">
    <source>
        <dbReference type="PROSITE-ProRule" id="PRU10141"/>
    </source>
</evidence>
<dbReference type="OrthoDB" id="40902at2759"/>
<keyword evidence="2" id="KW-0808">Transferase</keyword>
<dbReference type="InterPro" id="IPR017441">
    <property type="entry name" value="Protein_kinase_ATP_BS"/>
</dbReference>
<dbReference type="CDD" id="cd05117">
    <property type="entry name" value="STKc_CAMK"/>
    <property type="match status" value="1"/>
</dbReference>
<evidence type="ECO:0000259" key="9">
    <source>
        <dbReference type="PROSITE" id="PS50011"/>
    </source>
</evidence>
<keyword evidence="11" id="KW-1185">Reference proteome</keyword>
<keyword evidence="4 10" id="KW-0418">Kinase</keyword>
<dbReference type="GO" id="GO:0004674">
    <property type="term" value="F:protein serine/threonine kinase activity"/>
    <property type="evidence" value="ECO:0007669"/>
    <property type="project" value="UniProtKB-KW"/>
</dbReference>
<evidence type="ECO:0000256" key="2">
    <source>
        <dbReference type="ARBA" id="ARBA00022679"/>
    </source>
</evidence>
<feature type="region of interest" description="Disordered" evidence="8">
    <location>
        <begin position="15"/>
        <end position="39"/>
    </location>
</feature>
<dbReference type="STRING" id="1344416.A0A139AZA3"/>
<dbReference type="InterPro" id="IPR011009">
    <property type="entry name" value="Kinase-like_dom_sf"/>
</dbReference>
<dbReference type="SMART" id="SM00220">
    <property type="entry name" value="S_TKc"/>
    <property type="match status" value="1"/>
</dbReference>
<gene>
    <name evidence="10" type="ORF">M427DRAFT_93231</name>
</gene>
<dbReference type="Gene3D" id="3.30.200.20">
    <property type="entry name" value="Phosphorylase Kinase, domain 1"/>
    <property type="match status" value="1"/>
</dbReference>
<dbReference type="EMBL" id="KQ965732">
    <property type="protein sequence ID" value="KXS21883.1"/>
    <property type="molecule type" value="Genomic_DNA"/>
</dbReference>
<evidence type="ECO:0000256" key="4">
    <source>
        <dbReference type="ARBA" id="ARBA00022777"/>
    </source>
</evidence>
<proteinExistence type="inferred from homology"/>
<sequence>MNLFGFLRKIFRGKKGRNPRATSPNRAAPTPKSVAASARSKKNEYKIQGTLGEGTYGVVKMCEHVPTGMKYAAKIIQKKYLKEHRFQDLVHKEVAVLRKIRHENIVSLVEFFETPETYYLIFELATGGELFDKILEIHDSQAEQGSFTEREAAVIIATVTNALAYLHDLGIVHRDIKPENLLFKTKDASSPLTIVDFGISQVIQGDRSLLTTVCGSPGYTAPEVLRRHPYDTKVDIFALGAVTYSLLVGYGPFAEAPDMVALSDRVVTGNYQFDSPTWDPISGLAKDFIRQCLSVSPNHRPTAHTLLRHPWIVKVGSARLRLSGMYPQPLTLLSGGPSLRLWDTWSIFDN</sequence>
<protein>
    <submittedName>
        <fullName evidence="10">Pkinase-domain-containing protein</fullName>
    </submittedName>
</protein>
<dbReference type="Pfam" id="PF00069">
    <property type="entry name" value="Pkinase"/>
    <property type="match status" value="1"/>
</dbReference>
<dbReference type="InterPro" id="IPR000719">
    <property type="entry name" value="Prot_kinase_dom"/>
</dbReference>
<dbReference type="FunFam" id="3.30.200.20:FF:000003">
    <property type="entry name" value="Non-specific serine/threonine protein kinase"/>
    <property type="match status" value="1"/>
</dbReference>
<evidence type="ECO:0000256" key="8">
    <source>
        <dbReference type="SAM" id="MobiDB-lite"/>
    </source>
</evidence>
<dbReference type="PROSITE" id="PS00107">
    <property type="entry name" value="PROTEIN_KINASE_ATP"/>
    <property type="match status" value="1"/>
</dbReference>
<dbReference type="PROSITE" id="PS00108">
    <property type="entry name" value="PROTEIN_KINASE_ST"/>
    <property type="match status" value="1"/>
</dbReference>
<evidence type="ECO:0000256" key="7">
    <source>
        <dbReference type="RuleBase" id="RU000304"/>
    </source>
</evidence>
<evidence type="ECO:0000256" key="5">
    <source>
        <dbReference type="ARBA" id="ARBA00022840"/>
    </source>
</evidence>
<feature type="domain" description="Protein kinase" evidence="9">
    <location>
        <begin position="45"/>
        <end position="312"/>
    </location>
</feature>
<evidence type="ECO:0000313" key="10">
    <source>
        <dbReference type="EMBL" id="KXS21883.1"/>
    </source>
</evidence>
<dbReference type="FunFam" id="1.10.510.10:FF:000571">
    <property type="entry name" value="Maternal embryonic leucine zipper kinase"/>
    <property type="match status" value="1"/>
</dbReference>
<keyword evidence="5 6" id="KW-0067">ATP-binding</keyword>
<dbReference type="Proteomes" id="UP000070544">
    <property type="component" value="Unassembled WGS sequence"/>
</dbReference>